<keyword evidence="1" id="KW-0732">Signal</keyword>
<reference evidence="3" key="1">
    <citation type="journal article" date="2019" name="Int. J. Syst. Evol. Microbiol.">
        <title>The Global Catalogue of Microorganisms (GCM) 10K type strain sequencing project: providing services to taxonomists for standard genome sequencing and annotation.</title>
        <authorList>
            <consortium name="The Broad Institute Genomics Platform"/>
            <consortium name="The Broad Institute Genome Sequencing Center for Infectious Disease"/>
            <person name="Wu L."/>
            <person name="Ma J."/>
        </authorList>
    </citation>
    <scope>NUCLEOTIDE SEQUENCE [LARGE SCALE GENOMIC DNA]</scope>
    <source>
        <strain evidence="3">CCUG 57401</strain>
    </source>
</reference>
<protein>
    <submittedName>
        <fullName evidence="2">DUF1800 family protein</fullName>
    </submittedName>
</protein>
<evidence type="ECO:0000313" key="3">
    <source>
        <dbReference type="Proteomes" id="UP001596037"/>
    </source>
</evidence>
<name>A0ABW0NAH3_9BURK</name>
<dbReference type="Proteomes" id="UP001596037">
    <property type="component" value="Unassembled WGS sequence"/>
</dbReference>
<gene>
    <name evidence="2" type="ORF">ACFPOE_08395</name>
</gene>
<organism evidence="2 3">
    <name type="scientific">Caenimonas terrae</name>
    <dbReference type="NCBI Taxonomy" id="696074"/>
    <lineage>
        <taxon>Bacteria</taxon>
        <taxon>Pseudomonadati</taxon>
        <taxon>Pseudomonadota</taxon>
        <taxon>Betaproteobacteria</taxon>
        <taxon>Burkholderiales</taxon>
        <taxon>Comamonadaceae</taxon>
        <taxon>Caenimonas</taxon>
    </lineage>
</organism>
<comment type="caution">
    <text evidence="2">The sequence shown here is derived from an EMBL/GenBank/DDBJ whole genome shotgun (WGS) entry which is preliminary data.</text>
</comment>
<dbReference type="Pfam" id="PF08811">
    <property type="entry name" value="DUF1800"/>
    <property type="match status" value="1"/>
</dbReference>
<keyword evidence="3" id="KW-1185">Reference proteome</keyword>
<dbReference type="PROSITE" id="PS51257">
    <property type="entry name" value="PROKAR_LIPOPROTEIN"/>
    <property type="match status" value="1"/>
</dbReference>
<proteinExistence type="predicted"/>
<dbReference type="RefSeq" id="WP_376849632.1">
    <property type="nucleotide sequence ID" value="NZ_JBHSMF010000006.1"/>
</dbReference>
<dbReference type="InterPro" id="IPR014917">
    <property type="entry name" value="DUF1800"/>
</dbReference>
<accession>A0ABW0NAH3</accession>
<sequence>MKALFVAFCRRLLAAALFGCACLAAQAAPQRLDQAQARHLLLRSGFAPTQAEVDRLVGQGAVQAVDGIIAAARTAASRNPPPAFVDAPPPSPPRLLDTREQRQAWRQQQLREGQDLKAWWMSEMVASPTPLAERMTLFWHGHFATSQQKVVRSQAMWRQHQLLRAQALGNFAGLLHAVARDPAMLAYLDGASSRKEAPNENFAREVMELFALGEASQGGGYSEQDVREAARAFTGWSVERDDFAFRLRPAFHDGGTKTVFGRSGAFDGDAVIDLMLQQPAAARFITAKLWKEFVSPAPQGPEFEAIADRFRASGYDISTVLHDLLLSDAFWATENRGALIKSPVELVVGAVRQFGLQPPDPLPLVRKSAQLGQNLLLPPNVKGWPGYTDWIDATRLLERKHFAEQLFRAAGAMQDPPPWAERFLAGYGGHADREPDAALQVRLAAAMLPLAPTQPVPAGTVGVAWLRALMLDPAYQLK</sequence>
<evidence type="ECO:0000256" key="1">
    <source>
        <dbReference type="SAM" id="SignalP"/>
    </source>
</evidence>
<feature type="chain" id="PRO_5047186006" evidence="1">
    <location>
        <begin position="28"/>
        <end position="478"/>
    </location>
</feature>
<evidence type="ECO:0000313" key="2">
    <source>
        <dbReference type="EMBL" id="MFC5497549.1"/>
    </source>
</evidence>
<feature type="signal peptide" evidence="1">
    <location>
        <begin position="1"/>
        <end position="27"/>
    </location>
</feature>
<dbReference type="EMBL" id="JBHSMF010000006">
    <property type="protein sequence ID" value="MFC5497549.1"/>
    <property type="molecule type" value="Genomic_DNA"/>
</dbReference>